<evidence type="ECO:0000256" key="1">
    <source>
        <dbReference type="ARBA" id="ARBA00011073"/>
    </source>
</evidence>
<dbReference type="PANTHER" id="PTHR43806:SF11">
    <property type="entry name" value="CEREVISIN-RELATED"/>
    <property type="match status" value="1"/>
</dbReference>
<dbReference type="PANTHER" id="PTHR43806">
    <property type="entry name" value="PEPTIDASE S8"/>
    <property type="match status" value="1"/>
</dbReference>
<evidence type="ECO:0000256" key="4">
    <source>
        <dbReference type="ARBA" id="ARBA00022825"/>
    </source>
</evidence>
<keyword evidence="4 5" id="KW-0720">Serine protease</keyword>
<dbReference type="EMBL" id="ML977316">
    <property type="protein sequence ID" value="KAF2118851.1"/>
    <property type="molecule type" value="Genomic_DNA"/>
</dbReference>
<feature type="domain" description="Peptidase S8/S53" evidence="7">
    <location>
        <begin position="32"/>
        <end position="244"/>
    </location>
</feature>
<evidence type="ECO:0000256" key="5">
    <source>
        <dbReference type="PROSITE-ProRule" id="PRU01240"/>
    </source>
</evidence>
<evidence type="ECO:0000256" key="2">
    <source>
        <dbReference type="ARBA" id="ARBA00022670"/>
    </source>
</evidence>
<feature type="active site" description="Charge relay system" evidence="5">
    <location>
        <position position="39"/>
    </location>
</feature>
<dbReference type="OrthoDB" id="206201at2759"/>
<evidence type="ECO:0000256" key="3">
    <source>
        <dbReference type="ARBA" id="ARBA00022801"/>
    </source>
</evidence>
<dbReference type="InterPro" id="IPR015500">
    <property type="entry name" value="Peptidase_S8_subtilisin-rel"/>
</dbReference>
<evidence type="ECO:0000313" key="8">
    <source>
        <dbReference type="EMBL" id="KAF2118851.1"/>
    </source>
</evidence>
<dbReference type="GO" id="GO:0004252">
    <property type="term" value="F:serine-type endopeptidase activity"/>
    <property type="evidence" value="ECO:0007669"/>
    <property type="project" value="UniProtKB-UniRule"/>
</dbReference>
<protein>
    <submittedName>
        <fullName evidence="8">Peptidase S8/S53 domain-containing protein</fullName>
    </submittedName>
</protein>
<dbReference type="PROSITE" id="PS00136">
    <property type="entry name" value="SUBTILASE_ASP"/>
    <property type="match status" value="1"/>
</dbReference>
<name>A0A6A5ZKR9_9PLEO</name>
<sequence>MDCTPTALFRQRPQCCHSGFRRRIYTRWCWLGVDVYVLDTGLRIEHELLNTHGTNARRYQRKFVRDIDGDTWHPYGHGTGAAGMIKTVAPHSNIIDVKVTGANGDAYTIGRAIYSITSRHISLRDREPKLKDWFGSVINLSLASSDVPLLRHAVADAIAAGVPIVASSGNFEGKSCRYPAFYLNVICVGGITRDYTMYEKSNYGKGLTVWAGGKNVYTSTRVSDRSYGHFDGTSLAAPQVAGMCTRDTHLQIT</sequence>
<feature type="active site" description="Charge relay system" evidence="5">
    <location>
        <position position="234"/>
    </location>
</feature>
<comment type="similarity">
    <text evidence="1 5 6">Belongs to the peptidase S8 family.</text>
</comment>
<proteinExistence type="inferred from homology"/>
<dbReference type="InterPro" id="IPR036852">
    <property type="entry name" value="Peptidase_S8/S53_dom_sf"/>
</dbReference>
<dbReference type="InterPro" id="IPR050131">
    <property type="entry name" value="Peptidase_S8_subtilisin-like"/>
</dbReference>
<organism evidence="8 9">
    <name type="scientific">Lophiotrema nucula</name>
    <dbReference type="NCBI Taxonomy" id="690887"/>
    <lineage>
        <taxon>Eukaryota</taxon>
        <taxon>Fungi</taxon>
        <taxon>Dikarya</taxon>
        <taxon>Ascomycota</taxon>
        <taxon>Pezizomycotina</taxon>
        <taxon>Dothideomycetes</taxon>
        <taxon>Pleosporomycetidae</taxon>
        <taxon>Pleosporales</taxon>
        <taxon>Lophiotremataceae</taxon>
        <taxon>Lophiotrema</taxon>
    </lineage>
</organism>
<evidence type="ECO:0000313" key="9">
    <source>
        <dbReference type="Proteomes" id="UP000799770"/>
    </source>
</evidence>
<reference evidence="8" key="1">
    <citation type="journal article" date="2020" name="Stud. Mycol.">
        <title>101 Dothideomycetes genomes: a test case for predicting lifestyles and emergence of pathogens.</title>
        <authorList>
            <person name="Haridas S."/>
            <person name="Albert R."/>
            <person name="Binder M."/>
            <person name="Bloem J."/>
            <person name="Labutti K."/>
            <person name="Salamov A."/>
            <person name="Andreopoulos B."/>
            <person name="Baker S."/>
            <person name="Barry K."/>
            <person name="Bills G."/>
            <person name="Bluhm B."/>
            <person name="Cannon C."/>
            <person name="Castanera R."/>
            <person name="Culley D."/>
            <person name="Daum C."/>
            <person name="Ezra D."/>
            <person name="Gonzalez J."/>
            <person name="Henrissat B."/>
            <person name="Kuo A."/>
            <person name="Liang C."/>
            <person name="Lipzen A."/>
            <person name="Lutzoni F."/>
            <person name="Magnuson J."/>
            <person name="Mondo S."/>
            <person name="Nolan M."/>
            <person name="Ohm R."/>
            <person name="Pangilinan J."/>
            <person name="Park H.-J."/>
            <person name="Ramirez L."/>
            <person name="Alfaro M."/>
            <person name="Sun H."/>
            <person name="Tritt A."/>
            <person name="Yoshinaga Y."/>
            <person name="Zwiers L.-H."/>
            <person name="Turgeon B."/>
            <person name="Goodwin S."/>
            <person name="Spatafora J."/>
            <person name="Crous P."/>
            <person name="Grigoriev I."/>
        </authorList>
    </citation>
    <scope>NUCLEOTIDE SEQUENCE</scope>
    <source>
        <strain evidence="8">CBS 627.86</strain>
    </source>
</reference>
<dbReference type="PROSITE" id="PS00138">
    <property type="entry name" value="SUBTILASE_SER"/>
    <property type="match status" value="1"/>
</dbReference>
<keyword evidence="9" id="KW-1185">Reference proteome</keyword>
<dbReference type="InterPro" id="IPR023828">
    <property type="entry name" value="Peptidase_S8_Ser-AS"/>
</dbReference>
<keyword evidence="3 5" id="KW-0378">Hydrolase</keyword>
<dbReference type="PRINTS" id="PR00723">
    <property type="entry name" value="SUBTILISIN"/>
</dbReference>
<dbReference type="AlphaFoldDB" id="A0A6A5ZKR9"/>
<dbReference type="Gene3D" id="3.40.50.200">
    <property type="entry name" value="Peptidase S8/S53 domain"/>
    <property type="match status" value="1"/>
</dbReference>
<evidence type="ECO:0000256" key="6">
    <source>
        <dbReference type="RuleBase" id="RU003355"/>
    </source>
</evidence>
<accession>A0A6A5ZKR9</accession>
<dbReference type="PROSITE" id="PS51892">
    <property type="entry name" value="SUBTILASE"/>
    <property type="match status" value="1"/>
</dbReference>
<dbReference type="InterPro" id="IPR023827">
    <property type="entry name" value="Peptidase_S8_Asp-AS"/>
</dbReference>
<evidence type="ECO:0000259" key="7">
    <source>
        <dbReference type="Pfam" id="PF00082"/>
    </source>
</evidence>
<dbReference type="SUPFAM" id="SSF52743">
    <property type="entry name" value="Subtilisin-like"/>
    <property type="match status" value="1"/>
</dbReference>
<dbReference type="InterPro" id="IPR000209">
    <property type="entry name" value="Peptidase_S8/S53_dom"/>
</dbReference>
<keyword evidence="2 5" id="KW-0645">Protease</keyword>
<dbReference type="Proteomes" id="UP000799770">
    <property type="component" value="Unassembled WGS sequence"/>
</dbReference>
<gene>
    <name evidence="8" type="ORF">BDV96DRAFT_364002</name>
</gene>
<dbReference type="Pfam" id="PF00082">
    <property type="entry name" value="Peptidase_S8"/>
    <property type="match status" value="1"/>
</dbReference>
<feature type="active site" description="Charge relay system" evidence="5">
    <location>
        <position position="77"/>
    </location>
</feature>
<dbReference type="GO" id="GO:0006508">
    <property type="term" value="P:proteolysis"/>
    <property type="evidence" value="ECO:0007669"/>
    <property type="project" value="UniProtKB-KW"/>
</dbReference>